<organism evidence="3 4">
    <name type="scientific">Dichotomopilus funicola</name>
    <dbReference type="NCBI Taxonomy" id="1934379"/>
    <lineage>
        <taxon>Eukaryota</taxon>
        <taxon>Fungi</taxon>
        <taxon>Dikarya</taxon>
        <taxon>Ascomycota</taxon>
        <taxon>Pezizomycotina</taxon>
        <taxon>Sordariomycetes</taxon>
        <taxon>Sordariomycetidae</taxon>
        <taxon>Sordariales</taxon>
        <taxon>Chaetomiaceae</taxon>
        <taxon>Dichotomopilus</taxon>
    </lineage>
</organism>
<reference evidence="3" key="2">
    <citation type="submission" date="2023-05" db="EMBL/GenBank/DDBJ databases">
        <authorList>
            <consortium name="Lawrence Berkeley National Laboratory"/>
            <person name="Steindorff A."/>
            <person name="Hensen N."/>
            <person name="Bonometti L."/>
            <person name="Westerberg I."/>
            <person name="Brannstrom I.O."/>
            <person name="Guillou S."/>
            <person name="Cros-Aarteil S."/>
            <person name="Calhoun S."/>
            <person name="Haridas S."/>
            <person name="Kuo A."/>
            <person name="Mondo S."/>
            <person name="Pangilinan J."/>
            <person name="Riley R."/>
            <person name="Labutti K."/>
            <person name="Andreopoulos B."/>
            <person name="Lipzen A."/>
            <person name="Chen C."/>
            <person name="Yanf M."/>
            <person name="Daum C."/>
            <person name="Ng V."/>
            <person name="Clum A."/>
            <person name="Ohm R."/>
            <person name="Martin F."/>
            <person name="Silar P."/>
            <person name="Natvig D."/>
            <person name="Lalanne C."/>
            <person name="Gautier V."/>
            <person name="Ament-Velasquez S.L."/>
            <person name="Kruys A."/>
            <person name="Hutchinson M.I."/>
            <person name="Powell A.J."/>
            <person name="Barry K."/>
            <person name="Miller A.N."/>
            <person name="Grigoriev I.V."/>
            <person name="Debuchy R."/>
            <person name="Gladieux P."/>
            <person name="Thoren M.H."/>
            <person name="Johannesson H."/>
        </authorList>
    </citation>
    <scope>NUCLEOTIDE SEQUENCE</scope>
    <source>
        <strain evidence="3">CBS 141.50</strain>
    </source>
</reference>
<dbReference type="SUPFAM" id="SSF56801">
    <property type="entry name" value="Acetyl-CoA synthetase-like"/>
    <property type="match status" value="1"/>
</dbReference>
<dbReference type="RefSeq" id="XP_062638415.1">
    <property type="nucleotide sequence ID" value="XM_062783430.1"/>
</dbReference>
<dbReference type="PANTHER" id="PTHR43201">
    <property type="entry name" value="ACYL-COA SYNTHETASE"/>
    <property type="match status" value="1"/>
</dbReference>
<dbReference type="Proteomes" id="UP001302676">
    <property type="component" value="Unassembled WGS sequence"/>
</dbReference>
<dbReference type="InterPro" id="IPR020845">
    <property type="entry name" value="AMP-binding_CS"/>
</dbReference>
<dbReference type="PANTHER" id="PTHR43201:SF30">
    <property type="entry name" value="AMP-DEPENDENT SYNTHETASE_LIGASE DOMAIN-CONTAINING PROTEIN"/>
    <property type="match status" value="1"/>
</dbReference>
<accession>A0AAN6ZPB0</accession>
<reference evidence="3" key="1">
    <citation type="journal article" date="2023" name="Mol. Phylogenet. Evol.">
        <title>Genome-scale phylogeny and comparative genomics of the fungal order Sordariales.</title>
        <authorList>
            <person name="Hensen N."/>
            <person name="Bonometti L."/>
            <person name="Westerberg I."/>
            <person name="Brannstrom I.O."/>
            <person name="Guillou S."/>
            <person name="Cros-Aarteil S."/>
            <person name="Calhoun S."/>
            <person name="Haridas S."/>
            <person name="Kuo A."/>
            <person name="Mondo S."/>
            <person name="Pangilinan J."/>
            <person name="Riley R."/>
            <person name="LaButti K."/>
            <person name="Andreopoulos B."/>
            <person name="Lipzen A."/>
            <person name="Chen C."/>
            <person name="Yan M."/>
            <person name="Daum C."/>
            <person name="Ng V."/>
            <person name="Clum A."/>
            <person name="Steindorff A."/>
            <person name="Ohm R.A."/>
            <person name="Martin F."/>
            <person name="Silar P."/>
            <person name="Natvig D.O."/>
            <person name="Lalanne C."/>
            <person name="Gautier V."/>
            <person name="Ament-Velasquez S.L."/>
            <person name="Kruys A."/>
            <person name="Hutchinson M.I."/>
            <person name="Powell A.J."/>
            <person name="Barry K."/>
            <person name="Miller A.N."/>
            <person name="Grigoriev I.V."/>
            <person name="Debuchy R."/>
            <person name="Gladieux P."/>
            <person name="Hiltunen Thoren M."/>
            <person name="Johannesson H."/>
        </authorList>
    </citation>
    <scope>NUCLEOTIDE SEQUENCE</scope>
    <source>
        <strain evidence="3">CBS 141.50</strain>
    </source>
</reference>
<dbReference type="EMBL" id="MU853572">
    <property type="protein sequence ID" value="KAK4145044.1"/>
    <property type="molecule type" value="Genomic_DNA"/>
</dbReference>
<dbReference type="InterPro" id="IPR025110">
    <property type="entry name" value="AMP-bd_C"/>
</dbReference>
<evidence type="ECO:0000259" key="1">
    <source>
        <dbReference type="Pfam" id="PF00501"/>
    </source>
</evidence>
<dbReference type="PROSITE" id="PS00455">
    <property type="entry name" value="AMP_BINDING"/>
    <property type="match status" value="1"/>
</dbReference>
<protein>
    <submittedName>
        <fullName evidence="3">Uncharacterized protein</fullName>
    </submittedName>
</protein>
<dbReference type="AlphaFoldDB" id="A0AAN6ZPB0"/>
<keyword evidence="4" id="KW-1185">Reference proteome</keyword>
<feature type="domain" description="AMP-dependent synthetase/ligase" evidence="1">
    <location>
        <begin position="102"/>
        <end position="520"/>
    </location>
</feature>
<dbReference type="Gene3D" id="3.40.50.12780">
    <property type="entry name" value="N-terminal domain of ligase-like"/>
    <property type="match status" value="1"/>
</dbReference>
<dbReference type="InterPro" id="IPR042099">
    <property type="entry name" value="ANL_N_sf"/>
</dbReference>
<dbReference type="GO" id="GO:0006631">
    <property type="term" value="P:fatty acid metabolic process"/>
    <property type="evidence" value="ECO:0007669"/>
    <property type="project" value="TreeGrafter"/>
</dbReference>
<dbReference type="InterPro" id="IPR000873">
    <property type="entry name" value="AMP-dep_synth/lig_dom"/>
</dbReference>
<dbReference type="Pfam" id="PF13193">
    <property type="entry name" value="AMP-binding_C"/>
    <property type="match status" value="1"/>
</dbReference>
<comment type="caution">
    <text evidence="3">The sequence shown here is derived from an EMBL/GenBank/DDBJ whole genome shotgun (WGS) entry which is preliminary data.</text>
</comment>
<dbReference type="GO" id="GO:0031956">
    <property type="term" value="F:medium-chain fatty acid-CoA ligase activity"/>
    <property type="evidence" value="ECO:0007669"/>
    <property type="project" value="TreeGrafter"/>
</dbReference>
<gene>
    <name evidence="3" type="ORF">C8A04DRAFT_36174</name>
</gene>
<dbReference type="Gene3D" id="3.30.300.30">
    <property type="match status" value="1"/>
</dbReference>
<evidence type="ECO:0000313" key="4">
    <source>
        <dbReference type="Proteomes" id="UP001302676"/>
    </source>
</evidence>
<dbReference type="GeneID" id="87820043"/>
<sequence length="695" mass="74232">MRLHTRPTVRGFCASPRLGGLSGRRIPISACSGPRLVRTVSSLTRSIKEGPTEPPLLTHTIPEQFNTIVNQFGDRPAVIARTPTTTSAVLPNLPADTILPPALETTLTYEQLDLASNALAHSLRSLGVKKGDRVAVSLGNTAEFATLTYAVFKLGAILVPLNPGFNAKQVTAALNHLGVELLVIGAVTDLAYKPCRGRSNLPLLRALVPDLESGRVEAAEVPTLKTVVVVDNSAAHPLSGFPPVAELRSLTPFTELVPDLTAVRASGLGAAVRGITPDSPLSPSDTINIQFTSGTTSHPKAAMLSHTNILNNGALIAYRMGLDPSDLIVCPPPLFHCFGSVLGYMATATTGAALLFPSPAFDPAATLRMAAAHRATGLYGVATMFVAMLELLHNHNHTSPNPATPSQPPILTPSQTAALPTHLRKGIAAGSSVPSSLMQKLFATFGLTDLVICYGMTETSPVSCMTAPTDPLDRRTGSVGRVMPHTAVKIVDPLDRSRVVPLGERGELAAAGYLVMEGYWGDEERTGEVRRVERDGEDGKERVWMYSGDEASMDKEGYVEITGRIKDLIIRGGENIHPLEVENCLFQHPLVAEASVVGVPDEKYGECVGAFVIAHQGVVVVEGDGQGEEEGAESGEKKDDVLSPKVVREWVRTHLSSHLAPKHVWFVKEYPKTASGKIQKFKLRDTAKQLLEGGR</sequence>
<dbReference type="InterPro" id="IPR045851">
    <property type="entry name" value="AMP-bd_C_sf"/>
</dbReference>
<name>A0AAN6ZPB0_9PEZI</name>
<feature type="domain" description="AMP-binding enzyme C-terminal" evidence="2">
    <location>
        <begin position="580"/>
        <end position="677"/>
    </location>
</feature>
<dbReference type="Pfam" id="PF00501">
    <property type="entry name" value="AMP-binding"/>
    <property type="match status" value="1"/>
</dbReference>
<proteinExistence type="predicted"/>
<evidence type="ECO:0000259" key="2">
    <source>
        <dbReference type="Pfam" id="PF13193"/>
    </source>
</evidence>
<evidence type="ECO:0000313" key="3">
    <source>
        <dbReference type="EMBL" id="KAK4145044.1"/>
    </source>
</evidence>